<organism evidence="1 2">
    <name type="scientific">Homo sapiens</name>
    <name type="common">Human</name>
    <dbReference type="NCBI Taxonomy" id="9606"/>
    <lineage>
        <taxon>Eukaryota</taxon>
        <taxon>Metazoa</taxon>
        <taxon>Chordata</taxon>
        <taxon>Craniata</taxon>
        <taxon>Vertebrata</taxon>
        <taxon>Euteleostomi</taxon>
        <taxon>Mammalia</taxon>
        <taxon>Eutheria</taxon>
        <taxon>Euarchontoglires</taxon>
        <taxon>Primates</taxon>
        <taxon>Haplorrhini</taxon>
        <taxon>Catarrhini</taxon>
        <taxon>Hominidae</taxon>
        <taxon>Homo</taxon>
    </lineage>
</organism>
<dbReference type="Proteomes" id="UP000005640">
    <property type="component" value="Chromosome 7"/>
</dbReference>
<dbReference type="HGNC" id="HGNC:21702">
    <property type="gene designation" value="INTS15"/>
</dbReference>
<dbReference type="InterPro" id="IPR027844">
    <property type="entry name" value="INTS15"/>
</dbReference>
<dbReference type="Ensembl" id="ENST00000440409.1">
    <property type="protein sequence ID" value="ENSP00000396194.1"/>
    <property type="gene ID" value="ENSG00000146576.14"/>
</dbReference>
<dbReference type="AlphaFoldDB" id="H7C0Q5"/>
<reference evidence="1" key="5">
    <citation type="submission" date="2025-09" db="UniProtKB">
        <authorList>
            <consortium name="Ensembl"/>
        </authorList>
    </citation>
    <scope>IDENTIFICATION</scope>
</reference>
<keyword evidence="2" id="KW-1185">Reference proteome</keyword>
<feature type="non-terminal residue" evidence="1">
    <location>
        <position position="1"/>
    </location>
</feature>
<gene>
    <name evidence="1" type="primary">INTS15</name>
</gene>
<dbReference type="MassIVE" id="H7C0Q5"/>
<reference evidence="1" key="4">
    <citation type="submission" date="2025-08" db="UniProtKB">
        <authorList>
            <consortium name="Ensembl"/>
        </authorList>
    </citation>
    <scope>IDENTIFICATION</scope>
</reference>
<protein>
    <submittedName>
        <fullName evidence="1">Integrator complex subunit 15</fullName>
    </submittedName>
</protein>
<proteinExistence type="evidence at protein level"/>
<keyword evidence="3 4" id="KW-1267">Proteomics identification</keyword>
<evidence type="ECO:0007829" key="3">
    <source>
        <dbReference type="PeptideAtlas" id="H7C0Q5"/>
    </source>
</evidence>
<dbReference type="EMBL" id="AC079742">
    <property type="status" value="NOT_ANNOTATED_CDS"/>
    <property type="molecule type" value="Genomic_DNA"/>
</dbReference>
<evidence type="ECO:0000313" key="1">
    <source>
        <dbReference type="Ensembl" id="ENSP00000396194.1"/>
    </source>
</evidence>
<dbReference type="PANTHER" id="PTHR14540:SF2">
    <property type="entry name" value="INTEGRATOR COMPLEX SUBUNIT 15"/>
    <property type="match status" value="1"/>
</dbReference>
<dbReference type="Pfam" id="PF14964">
    <property type="entry name" value="INTS15"/>
    <property type="match status" value="1"/>
</dbReference>
<accession>H7C0Q5</accession>
<dbReference type="Ensembl" id="ENST00000440409.1">
    <property type="protein sequence ID" value="ENSP00000396194.1"/>
    <property type="gene ID" value="ENSG00000146576.13"/>
</dbReference>
<dbReference type="ProteomicsDB" id="44379"/>
<dbReference type="SMR" id="H7C0Q5"/>
<dbReference type="VEuPathDB" id="HostDB:ENSG00000146576"/>
<dbReference type="PANTHER" id="PTHR14540">
    <property type="entry name" value="INTEGRATOR COMPLEX SUBUNIT 15"/>
    <property type="match status" value="1"/>
</dbReference>
<dbReference type="ChiTaRS" id="C7orf26">
    <property type="organism name" value="human"/>
</dbReference>
<dbReference type="GeneTree" id="ENSGT00390000011370"/>
<dbReference type="UCSC" id="uc064biq.1">
    <property type="organism name" value="human"/>
</dbReference>
<dbReference type="Bgee" id="ENSG00000146576">
    <property type="expression patterns" value="Expressed in granulocyte and 181 other cell types or tissues"/>
</dbReference>
<reference evidence="1 2" key="1">
    <citation type="journal article" date="2001" name="Nature">
        <title>Initial sequencing and analysis of the human genome.</title>
        <authorList>
            <consortium name="International Human Genome Sequencing Consortium"/>
            <person name="Lander E.S."/>
            <person name="Linton L.M."/>
            <person name="Birren B."/>
            <person name="Nusbaum C."/>
            <person name="Zody M.C."/>
            <person name="Baldwin J."/>
            <person name="Devon K."/>
            <person name="Dewar K."/>
            <person name="Doyle M."/>
            <person name="FitzHugh W."/>
            <person name="Funke R."/>
            <person name="Gage D."/>
            <person name="Harris K."/>
            <person name="Heaford A."/>
            <person name="Howland J."/>
            <person name="Kann L."/>
            <person name="Lehoczky J."/>
            <person name="LeVine R."/>
            <person name="McEwan P."/>
            <person name="McKernan K."/>
            <person name="Meldrim J."/>
            <person name="Mesirov J.P."/>
            <person name="Miranda C."/>
            <person name="Morris W."/>
            <person name="Naylor J."/>
            <person name="Raymond C."/>
            <person name="Rosetti M."/>
            <person name="Santos R."/>
            <person name="Sheridan A."/>
            <person name="Sougnez C."/>
            <person name="Stange-Thomann N."/>
            <person name="Stojanovic N."/>
            <person name="Subramanian A."/>
            <person name="Wyman D."/>
            <person name="Rogers J."/>
            <person name="Sulston J."/>
            <person name="Ainscough R."/>
            <person name="Beck S."/>
            <person name="Bentley D."/>
            <person name="Burton J."/>
            <person name="Clee C."/>
            <person name="Carter N."/>
            <person name="Coulson A."/>
            <person name="Deadman R."/>
            <person name="Deloukas P."/>
            <person name="Dunham A."/>
            <person name="Dunham I."/>
            <person name="Durbin R."/>
            <person name="French L."/>
            <person name="Grafham D."/>
            <person name="Gregory S."/>
            <person name="Hubbard T."/>
            <person name="Humphray S."/>
            <person name="Hunt A."/>
            <person name="Jones M."/>
            <person name="Lloyd C."/>
            <person name="McMurray A."/>
            <person name="Matthews L."/>
            <person name="Mercer S."/>
            <person name="Milne S."/>
            <person name="Mullikin J.C."/>
            <person name="Mungall A."/>
            <person name="Plumb R."/>
            <person name="Ross M."/>
            <person name="Shownkeen R."/>
            <person name="Sims S."/>
            <person name="Waterston R.H."/>
            <person name="Wilson R.K."/>
            <person name="Hillier L.W."/>
            <person name="McPherson J.D."/>
            <person name="Marra M.A."/>
            <person name="Mardis E.R."/>
            <person name="Fulton L.A."/>
            <person name="Chinwalla A.T."/>
            <person name="Pepin K.H."/>
            <person name="Gish W.R."/>
            <person name="Chissoe S.L."/>
            <person name="Wendl M.C."/>
            <person name="Delehaunty K.D."/>
            <person name="Miner T.L."/>
            <person name="Delehaunty A."/>
            <person name="Kramer J.B."/>
            <person name="Cook L.L."/>
            <person name="Fulton R.S."/>
            <person name="Johnson D.L."/>
            <person name="Minx P.J."/>
            <person name="Clifton S.W."/>
            <person name="Hawkins T."/>
            <person name="Branscomb E."/>
            <person name="Predki P."/>
            <person name="Richardson P."/>
            <person name="Wenning S."/>
            <person name="Slezak T."/>
            <person name="Doggett N."/>
            <person name="Cheng J.F."/>
            <person name="Olsen A."/>
            <person name="Lucas S."/>
            <person name="Elkin C."/>
            <person name="Uberbacher E."/>
            <person name="Frazier M."/>
            <person name="Gibbs R.A."/>
            <person name="Muzny D.M."/>
            <person name="Scherer S.E."/>
            <person name="Bouck J.B."/>
            <person name="Sodergren E.J."/>
            <person name="Worley K.C."/>
            <person name="Rives C.M."/>
            <person name="Gorrell J.H."/>
            <person name="Metzker M.L."/>
            <person name="Naylor S.L."/>
            <person name="Kucherlapati R.S."/>
            <person name="Nelson D.L."/>
            <person name="Weinstock G.M."/>
            <person name="Sakaki Y."/>
            <person name="Fujiyama A."/>
            <person name="Hattori M."/>
            <person name="Yada T."/>
            <person name="Toyoda A."/>
            <person name="Itoh T."/>
            <person name="Kawagoe C."/>
            <person name="Watanabe H."/>
            <person name="Totoki Y."/>
            <person name="Taylor T."/>
            <person name="Weissenbach J."/>
            <person name="Heilig R."/>
            <person name="Saurin W."/>
            <person name="Artiguenave F."/>
            <person name="Brottier P."/>
            <person name="Bruls T."/>
            <person name="Pelletier E."/>
            <person name="Robert C."/>
            <person name="Wincker P."/>
            <person name="Smith D.R."/>
            <person name="Doucette-Stamm L."/>
            <person name="Rubenfield M."/>
            <person name="Weinstock K."/>
            <person name="Lee H.M."/>
            <person name="Dubois J."/>
            <person name="Rosenthal A."/>
            <person name="Platzer M."/>
            <person name="Nyakatura G."/>
            <person name="Taudien S."/>
            <person name="Rump A."/>
            <person name="Yang H."/>
            <person name="Yu J."/>
            <person name="Wang J."/>
            <person name="Huang G."/>
            <person name="Gu J."/>
            <person name="Hood L."/>
            <person name="Rowen L."/>
            <person name="Madan A."/>
            <person name="Qin S."/>
            <person name="Davis R.W."/>
            <person name="Federspiel N.A."/>
            <person name="Abola A.P."/>
            <person name="Proctor M.J."/>
            <person name="Myers R.M."/>
            <person name="Schmutz J."/>
            <person name="Dickson M."/>
            <person name="Grimwood J."/>
            <person name="Cox D.R."/>
            <person name="Olson M.V."/>
            <person name="Kaul R."/>
            <person name="Raymond C."/>
            <person name="Shimizu N."/>
            <person name="Kawasaki K."/>
            <person name="Minoshima S."/>
            <person name="Evans G.A."/>
            <person name="Athanasiou M."/>
            <person name="Schultz R."/>
            <person name="Roe B.A."/>
            <person name="Chen F."/>
            <person name="Pan H."/>
            <person name="Ramser J."/>
            <person name="Lehrach H."/>
            <person name="Reinhardt R."/>
            <person name="McCombie W.R."/>
            <person name="de la Bastide M."/>
            <person name="Dedhia N."/>
            <person name="Blocker H."/>
            <person name="Hornischer K."/>
            <person name="Nordsiek G."/>
            <person name="Agarwala R."/>
            <person name="Aravind L."/>
            <person name="Bailey J.A."/>
            <person name="Bateman A."/>
            <person name="Batzoglou S."/>
            <person name="Birney E."/>
            <person name="Bork P."/>
            <person name="Brown D.G."/>
            <person name="Burge C.B."/>
            <person name="Cerutti L."/>
            <person name="Chen H.C."/>
            <person name="Church D."/>
            <person name="Clamp M."/>
            <person name="Copley R.R."/>
            <person name="Doerks T."/>
            <person name="Eddy S.R."/>
            <person name="Eichler E.E."/>
            <person name="Furey T.S."/>
            <person name="Galagan J."/>
            <person name="Gilbert J.G."/>
            <person name="Harmon C."/>
            <person name="Hayashizaki Y."/>
            <person name="Haussler D."/>
            <person name="Hermjakob H."/>
            <person name="Hokamp K."/>
            <person name="Jang W."/>
            <person name="Johnson L.S."/>
            <person name="Jones T.A."/>
            <person name="Kasif S."/>
            <person name="Kaspryzk A."/>
            <person name="Kennedy S."/>
            <person name="Kent W.J."/>
            <person name="Kitts P."/>
            <person name="Koonin E.V."/>
            <person name="Korf I."/>
            <person name="Kulp D."/>
            <person name="Lancet D."/>
            <person name="Lowe T.M."/>
            <person name="McLysaght A."/>
            <person name="Mikkelsen T."/>
            <person name="Moran J.V."/>
            <person name="Mulder N."/>
            <person name="Pollara V.J."/>
            <person name="Ponting C.P."/>
            <person name="Schuler G."/>
            <person name="Schultz J."/>
            <person name="Slater G."/>
            <person name="Smit A.F."/>
            <person name="Stupka E."/>
            <person name="Szustakowski J."/>
            <person name="Thierry-Mieg D."/>
            <person name="Thierry-Mieg J."/>
            <person name="Wagner L."/>
            <person name="Wallis J."/>
            <person name="Wheeler R."/>
            <person name="Williams A."/>
            <person name="Wolf Y.I."/>
            <person name="Wolfe K.H."/>
            <person name="Yang S.P."/>
            <person name="Yeh R.F."/>
            <person name="Collins F."/>
            <person name="Guyer M.S."/>
            <person name="Peterson J."/>
            <person name="Felsenfeld A."/>
            <person name="Wetterstrand K.A."/>
            <person name="Patrinos A."/>
            <person name="Morgan M.J."/>
            <person name="de Jong P."/>
            <person name="Catanese J.J."/>
            <person name="Osoegawa K."/>
            <person name="Shizuya H."/>
            <person name="Choi S."/>
            <person name="Chen Y.J."/>
        </authorList>
    </citation>
    <scope>NUCLEOTIDE SEQUENCE [LARGE SCALE GENOMIC DNA]</scope>
</reference>
<dbReference type="OpenTargets" id="ENSG00000146576"/>
<dbReference type="HOGENOM" id="CLU_2352016_0_0_1"/>
<name>H7C0Q5_HUMAN</name>
<evidence type="ECO:0007829" key="4">
    <source>
        <dbReference type="ProteomicsDB" id="H7C0Q5"/>
    </source>
</evidence>
<dbReference type="ExpressionAtlas" id="H7C0Q5">
    <property type="expression patterns" value="baseline and differential"/>
</dbReference>
<evidence type="ECO:0000313" key="2">
    <source>
        <dbReference type="Proteomes" id="UP000005640"/>
    </source>
</evidence>
<reference evidence="1 2" key="3">
    <citation type="journal article" date="2004" name="Nature">
        <title>Finishing the euchromatic sequence of the human genome.</title>
        <authorList>
            <consortium name="International Human Genome Sequencing Consortium"/>
        </authorList>
    </citation>
    <scope>NUCLEOTIDE SEQUENCE [LARGE SCALE GENOMIC DNA]</scope>
</reference>
<sequence>LFDHMVPLVEEINRLADELNPLNASQEIELSLDRLAQALQVAMASGALLCTRDDLRTLCSRLPHNKTVVRMRPSGVCEFLILLLATWRPPQTQSSGL</sequence>
<reference evidence="1 2" key="2">
    <citation type="journal article" date="2003" name="Nature">
        <title>The DNA sequence of human chromosome 7.</title>
        <authorList>
            <person name="Hillier L.W."/>
            <person name="Fulton R.S."/>
            <person name="Fulton L.A."/>
            <person name="Graves T.A."/>
            <person name="Pepin K.H."/>
            <person name="Wagner-McPherson C."/>
            <person name="Layman D."/>
            <person name="Maas J."/>
            <person name="Jaeger S."/>
            <person name="Walker R."/>
            <person name="Wylie K."/>
            <person name="Sekhon M."/>
            <person name="Becker M.C."/>
            <person name="O'Laughlin M.D."/>
            <person name="Schaller M.E."/>
            <person name="Fewell G.A."/>
            <person name="Delehaunty K.D."/>
            <person name="Miner T.L."/>
            <person name="Nash W.E."/>
            <person name="Cordes M."/>
            <person name="Du H."/>
            <person name="Sun H."/>
            <person name="Edwards J."/>
            <person name="Bradshaw-Cordum H."/>
            <person name="Ali J."/>
            <person name="Andrews S."/>
            <person name="Isak A."/>
            <person name="Vanbrunt A."/>
            <person name="Nguyen C."/>
            <person name="Du F."/>
            <person name="Lamar B."/>
            <person name="Courtney L."/>
            <person name="Kalicki J."/>
            <person name="Ozersky P."/>
            <person name="Bielicki L."/>
            <person name="Scott K."/>
            <person name="Holmes A."/>
            <person name="Harkins R."/>
            <person name="Harris A."/>
            <person name="Strong C.M."/>
            <person name="Hou S."/>
            <person name="Tomlinson C."/>
            <person name="Dauphin-Kohlberg S."/>
            <person name="Kozlowicz-Reilly A."/>
            <person name="Leonard S."/>
            <person name="Rohlfing T."/>
            <person name="Rock S.M."/>
            <person name="Tin-Wollam A.M."/>
            <person name="Abbott A."/>
            <person name="Minx P."/>
            <person name="Maupin R."/>
            <person name="Strowmatt C."/>
            <person name="Latreille P."/>
            <person name="Miller N."/>
            <person name="Johnson D."/>
            <person name="Murray J."/>
            <person name="Woessner J.P."/>
            <person name="Wendl M.C."/>
            <person name="Yang S.P."/>
            <person name="Schultz B.R."/>
            <person name="Wallis J.W."/>
            <person name="Spieth J."/>
            <person name="Bieri T.A."/>
            <person name="Nelson J.O."/>
            <person name="Berkowicz N."/>
            <person name="Wohldmann P.E."/>
            <person name="Cook L.L."/>
            <person name="Hickenbotham M.T."/>
            <person name="Eldred J."/>
            <person name="Williams D."/>
            <person name="Bedell J.A."/>
            <person name="Mardis E.R."/>
            <person name="Clifton S.W."/>
            <person name="Chissoe S.L."/>
            <person name="Marra M.A."/>
            <person name="Raymond C."/>
            <person name="Haugen E."/>
            <person name="Gillett W."/>
            <person name="Zhou Y."/>
            <person name="James R."/>
            <person name="Phelps K."/>
            <person name="Iadanoto S."/>
            <person name="Bubb K."/>
            <person name="Simms E."/>
            <person name="Levy R."/>
            <person name="Clendenning J."/>
            <person name="Kaul R."/>
            <person name="Kent W.J."/>
            <person name="Furey T.S."/>
            <person name="Baertsch R.A."/>
            <person name="Brent M.R."/>
            <person name="Keibler E."/>
            <person name="Flicek P."/>
            <person name="Bork P."/>
            <person name="Suyama M."/>
            <person name="Bailey J.A."/>
            <person name="Portnoy M.E."/>
            <person name="Torrents D."/>
            <person name="Chinwalla A.T."/>
            <person name="Gish W.R."/>
            <person name="Eddy S.R."/>
            <person name="McPherson J.D."/>
            <person name="Olson M.V."/>
            <person name="Eichler E.E."/>
            <person name="Green E.D."/>
            <person name="Waterston R.H."/>
            <person name="Wilson R.K."/>
        </authorList>
    </citation>
    <scope>NUCLEOTIDE SEQUENCE [LARGE SCALE GENOMIC DNA]</scope>
</reference>